<evidence type="ECO:0000259" key="1">
    <source>
        <dbReference type="Pfam" id="PF00171"/>
    </source>
</evidence>
<dbReference type="Pfam" id="PF00171">
    <property type="entry name" value="Aldedh"/>
    <property type="match status" value="1"/>
</dbReference>
<dbReference type="InterPro" id="IPR016163">
    <property type="entry name" value="Ald_DH_C"/>
</dbReference>
<reference evidence="2 3" key="1">
    <citation type="journal article" date="2021" name="BMC Genomics">
        <title>Genome-resolved metagenome and metatranscriptome analyses of thermophilic composting reveal key bacterial players and their metabolic interactions.</title>
        <authorList>
            <person name="Braga L.P.P."/>
            <person name="Pereira R.V."/>
            <person name="Martins L.F."/>
            <person name="Moura L.M.S."/>
            <person name="Sanchez F.B."/>
            <person name="Patane J.S.L."/>
            <person name="da Silva A.M."/>
            <person name="Setubal J.C."/>
        </authorList>
    </citation>
    <scope>NUCLEOTIDE SEQUENCE [LARGE SCALE GENOMIC DNA]</scope>
    <source>
        <strain evidence="2">ZC4RG45</strain>
    </source>
</reference>
<organism evidence="2 3">
    <name type="scientific">Thermocrispum agreste</name>
    <dbReference type="NCBI Taxonomy" id="37925"/>
    <lineage>
        <taxon>Bacteria</taxon>
        <taxon>Bacillati</taxon>
        <taxon>Actinomycetota</taxon>
        <taxon>Actinomycetes</taxon>
        <taxon>Pseudonocardiales</taxon>
        <taxon>Pseudonocardiaceae</taxon>
        <taxon>Thermocrispum</taxon>
    </lineage>
</organism>
<dbReference type="SUPFAM" id="SSF53720">
    <property type="entry name" value="ALDH-like"/>
    <property type="match status" value="1"/>
</dbReference>
<dbReference type="EMBL" id="QGUI02000252">
    <property type="protein sequence ID" value="MFO7193665.1"/>
    <property type="molecule type" value="Genomic_DNA"/>
</dbReference>
<dbReference type="InterPro" id="IPR015590">
    <property type="entry name" value="Aldehyde_DH_dom"/>
</dbReference>
<name>A0ABD6FK16_9PSEU</name>
<dbReference type="Proteomes" id="UP000249324">
    <property type="component" value="Unassembled WGS sequence"/>
</dbReference>
<comment type="caution">
    <text evidence="2">The sequence shown here is derived from an EMBL/GenBank/DDBJ whole genome shotgun (WGS) entry which is preliminary data.</text>
</comment>
<gene>
    <name evidence="2" type="ORF">DIU77_015595</name>
</gene>
<dbReference type="Gene3D" id="3.40.309.10">
    <property type="entry name" value="Aldehyde Dehydrogenase, Chain A, domain 2"/>
    <property type="match status" value="1"/>
</dbReference>
<dbReference type="AlphaFoldDB" id="A0ABD6FK16"/>
<proteinExistence type="predicted"/>
<sequence>MNCYRAVAPSVPFGGMGLSGIGRESGTAAIDAYLEDKAVWVELSGATRDPFTLG</sequence>
<protein>
    <submittedName>
        <fullName evidence="2">Aldehyde dehydrogenase family protein</fullName>
    </submittedName>
</protein>
<evidence type="ECO:0000313" key="3">
    <source>
        <dbReference type="Proteomes" id="UP000249324"/>
    </source>
</evidence>
<accession>A0ABD6FK16</accession>
<feature type="domain" description="Aldehyde dehydrogenase" evidence="1">
    <location>
        <begin position="1"/>
        <end position="39"/>
    </location>
</feature>
<evidence type="ECO:0000313" key="2">
    <source>
        <dbReference type="EMBL" id="MFO7193665.1"/>
    </source>
</evidence>
<dbReference type="InterPro" id="IPR016161">
    <property type="entry name" value="Ald_DH/histidinol_DH"/>
</dbReference>